<dbReference type="SUPFAM" id="SSF54236">
    <property type="entry name" value="Ubiquitin-like"/>
    <property type="match status" value="1"/>
</dbReference>
<evidence type="ECO:0000313" key="4">
    <source>
        <dbReference type="Proteomes" id="UP000001593"/>
    </source>
</evidence>
<dbReference type="PROSITE" id="PS50033">
    <property type="entry name" value="UBX"/>
    <property type="match status" value="1"/>
</dbReference>
<gene>
    <name evidence="3" type="ORF">NEMVEDRAFT_v1g211492</name>
</gene>
<dbReference type="AlphaFoldDB" id="A7SFI8"/>
<dbReference type="Pfam" id="PF00789">
    <property type="entry name" value="UBX"/>
    <property type="match status" value="1"/>
</dbReference>
<dbReference type="Proteomes" id="UP000001593">
    <property type="component" value="Unassembled WGS sequence"/>
</dbReference>
<evidence type="ECO:0000313" key="3">
    <source>
        <dbReference type="EMBL" id="EDO37508.1"/>
    </source>
</evidence>
<dbReference type="InterPro" id="IPR029071">
    <property type="entry name" value="Ubiquitin-like_domsf"/>
</dbReference>
<proteinExistence type="predicted"/>
<organism evidence="3 4">
    <name type="scientific">Nematostella vectensis</name>
    <name type="common">Starlet sea anemone</name>
    <dbReference type="NCBI Taxonomy" id="45351"/>
    <lineage>
        <taxon>Eukaryota</taxon>
        <taxon>Metazoa</taxon>
        <taxon>Cnidaria</taxon>
        <taxon>Anthozoa</taxon>
        <taxon>Hexacorallia</taxon>
        <taxon>Actiniaria</taxon>
        <taxon>Edwardsiidae</taxon>
        <taxon>Nematostella</taxon>
    </lineage>
</organism>
<keyword evidence="4" id="KW-1185">Reference proteome</keyword>
<dbReference type="HOGENOM" id="CLU_922305_0_0_1"/>
<dbReference type="InterPro" id="IPR050730">
    <property type="entry name" value="UBX_domain-protein"/>
</dbReference>
<feature type="compositionally biased region" description="Low complexity" evidence="1">
    <location>
        <begin position="134"/>
        <end position="144"/>
    </location>
</feature>
<reference evidence="3 4" key="1">
    <citation type="journal article" date="2007" name="Science">
        <title>Sea anemone genome reveals ancestral eumetazoan gene repertoire and genomic organization.</title>
        <authorList>
            <person name="Putnam N.H."/>
            <person name="Srivastava M."/>
            <person name="Hellsten U."/>
            <person name="Dirks B."/>
            <person name="Chapman J."/>
            <person name="Salamov A."/>
            <person name="Terry A."/>
            <person name="Shapiro H."/>
            <person name="Lindquist E."/>
            <person name="Kapitonov V.V."/>
            <person name="Jurka J."/>
            <person name="Genikhovich G."/>
            <person name="Grigoriev I.V."/>
            <person name="Lucas S.M."/>
            <person name="Steele R.E."/>
            <person name="Finnerty J.R."/>
            <person name="Technau U."/>
            <person name="Martindale M.Q."/>
            <person name="Rokhsar D.S."/>
        </authorList>
    </citation>
    <scope>NUCLEOTIDE SEQUENCE [LARGE SCALE GENOMIC DNA]</scope>
    <source>
        <strain evidence="4">CH2 X CH6</strain>
    </source>
</reference>
<dbReference type="KEGG" id="nve:5509004"/>
<dbReference type="GO" id="GO:0005783">
    <property type="term" value="C:endoplasmic reticulum"/>
    <property type="evidence" value="ECO:0000318"/>
    <property type="project" value="GO_Central"/>
</dbReference>
<feature type="compositionally biased region" description="Polar residues" evidence="1">
    <location>
        <begin position="71"/>
        <end position="83"/>
    </location>
</feature>
<dbReference type="STRING" id="45351.A7SFI8"/>
<feature type="region of interest" description="Disordered" evidence="1">
    <location>
        <begin position="1"/>
        <end position="148"/>
    </location>
</feature>
<name>A7SFI8_NEMVE</name>
<dbReference type="GO" id="GO:0036503">
    <property type="term" value="P:ERAD pathway"/>
    <property type="evidence" value="ECO:0000318"/>
    <property type="project" value="GO_Central"/>
</dbReference>
<dbReference type="PANTHER" id="PTHR23322">
    <property type="entry name" value="FAS-ASSOCIATED PROTEIN"/>
    <property type="match status" value="1"/>
</dbReference>
<dbReference type="GO" id="GO:0043130">
    <property type="term" value="F:ubiquitin binding"/>
    <property type="evidence" value="ECO:0000318"/>
    <property type="project" value="GO_Central"/>
</dbReference>
<evidence type="ECO:0000259" key="2">
    <source>
        <dbReference type="PROSITE" id="PS50033"/>
    </source>
</evidence>
<feature type="domain" description="UBX" evidence="2">
    <location>
        <begin position="220"/>
        <end position="299"/>
    </location>
</feature>
<feature type="region of interest" description="Disordered" evidence="1">
    <location>
        <begin position="167"/>
        <end position="193"/>
    </location>
</feature>
<protein>
    <recommendedName>
        <fullName evidence="2">UBX domain-containing protein</fullName>
    </recommendedName>
</protein>
<dbReference type="PANTHER" id="PTHR23322:SF28">
    <property type="entry name" value="UBX DOMAIN-CONTAINING PROTEIN 10"/>
    <property type="match status" value="1"/>
</dbReference>
<accession>A7SFI8</accession>
<dbReference type="InterPro" id="IPR001012">
    <property type="entry name" value="UBX_dom"/>
</dbReference>
<feature type="compositionally biased region" description="Polar residues" evidence="1">
    <location>
        <begin position="175"/>
        <end position="190"/>
    </location>
</feature>
<dbReference type="EMBL" id="DS469645">
    <property type="protein sequence ID" value="EDO37508.1"/>
    <property type="molecule type" value="Genomic_DNA"/>
</dbReference>
<dbReference type="OMA" id="EMRSQQF"/>
<dbReference type="InParanoid" id="A7SFI8"/>
<dbReference type="OrthoDB" id="436606at2759"/>
<evidence type="ECO:0000256" key="1">
    <source>
        <dbReference type="SAM" id="MobiDB-lite"/>
    </source>
</evidence>
<sequence>MASAQDIARRIRSNSSHSKESVRGPIKATSPVYHSDRRVSEVVLGERPQSRRSHRKSSYGGLDDVRCEGNSEFQYQRPGSSRSLDGADVSARRARMMQRQNATTVDPEERQQYTPRPPSSRPQSAKGRPRSRSGRPMSSQSRGSDIIPDHEMQPKQLQQQCVSFSRYTPLPSIGTRPQTPSGMECQTHNTKNSDDVNINLAEKYTNMHIKRTIPPEPGDSEPDRIQLALRLLDGSRHERWFHPTDTIQEVLCFAGFLSKEMKLLEDYVLCTNDVPRKVFEDPSLTLCAAGLESRTVLHVQEK</sequence>
<dbReference type="Gene3D" id="3.10.20.90">
    <property type="entry name" value="Phosphatidylinositol 3-kinase Catalytic Subunit, Chain A, domain 1"/>
    <property type="match status" value="1"/>
</dbReference>